<dbReference type="AlphaFoldDB" id="A0A4C1SK22"/>
<evidence type="ECO:0000313" key="1">
    <source>
        <dbReference type="EMBL" id="GBP01538.1"/>
    </source>
</evidence>
<keyword evidence="2" id="KW-1185">Reference proteome</keyword>
<dbReference type="Proteomes" id="UP000299102">
    <property type="component" value="Unassembled WGS sequence"/>
</dbReference>
<proteinExistence type="predicted"/>
<organism evidence="1 2">
    <name type="scientific">Eumeta variegata</name>
    <name type="common">Bagworm moth</name>
    <name type="synonym">Eumeta japonica</name>
    <dbReference type="NCBI Taxonomy" id="151549"/>
    <lineage>
        <taxon>Eukaryota</taxon>
        <taxon>Metazoa</taxon>
        <taxon>Ecdysozoa</taxon>
        <taxon>Arthropoda</taxon>
        <taxon>Hexapoda</taxon>
        <taxon>Insecta</taxon>
        <taxon>Pterygota</taxon>
        <taxon>Neoptera</taxon>
        <taxon>Endopterygota</taxon>
        <taxon>Lepidoptera</taxon>
        <taxon>Glossata</taxon>
        <taxon>Ditrysia</taxon>
        <taxon>Tineoidea</taxon>
        <taxon>Psychidae</taxon>
        <taxon>Oiketicinae</taxon>
        <taxon>Eumeta</taxon>
    </lineage>
</organism>
<dbReference type="EMBL" id="BGZK01003460">
    <property type="protein sequence ID" value="GBP01538.1"/>
    <property type="molecule type" value="Genomic_DNA"/>
</dbReference>
<name>A0A4C1SK22_EUMVA</name>
<gene>
    <name evidence="1" type="ORF">EVAR_101448_1</name>
</gene>
<reference evidence="1 2" key="1">
    <citation type="journal article" date="2019" name="Commun. Biol.">
        <title>The bagworm genome reveals a unique fibroin gene that provides high tensile strength.</title>
        <authorList>
            <person name="Kono N."/>
            <person name="Nakamura H."/>
            <person name="Ohtoshi R."/>
            <person name="Tomita M."/>
            <person name="Numata K."/>
            <person name="Arakawa K."/>
        </authorList>
    </citation>
    <scope>NUCLEOTIDE SEQUENCE [LARGE SCALE GENOMIC DNA]</scope>
</reference>
<sequence length="71" mass="8040">MVFMVCAQLCHYTSAGSSYYFRLGKASHLFGNIRRLWKLALPGRHNVTILADGYTLREEIEINAVPAFYAS</sequence>
<accession>A0A4C1SK22</accession>
<protein>
    <submittedName>
        <fullName evidence="1">Uncharacterized protein</fullName>
    </submittedName>
</protein>
<evidence type="ECO:0000313" key="2">
    <source>
        <dbReference type="Proteomes" id="UP000299102"/>
    </source>
</evidence>
<comment type="caution">
    <text evidence="1">The sequence shown here is derived from an EMBL/GenBank/DDBJ whole genome shotgun (WGS) entry which is preliminary data.</text>
</comment>